<dbReference type="InterPro" id="IPR037208">
    <property type="entry name" value="Spo0E-like_sf"/>
</dbReference>
<dbReference type="EMBL" id="QWVT01000033">
    <property type="protein sequence ID" value="RID82678.1"/>
    <property type="molecule type" value="Genomic_DNA"/>
</dbReference>
<protein>
    <submittedName>
        <fullName evidence="1">Uncharacterized protein</fullName>
    </submittedName>
</protein>
<proteinExistence type="predicted"/>
<dbReference type="Proteomes" id="UP000265816">
    <property type="component" value="Unassembled WGS sequence"/>
</dbReference>
<sequence length="63" mass="7602">MHPLEEEYLELQLSLFKETFIEIVLEHGINSEKAQRFSERLEQVIRKHEQAFGEEKAELFLNR</sequence>
<comment type="caution">
    <text evidence="1">The sequence shown here is derived from an EMBL/GenBank/DDBJ whole genome shotgun (WGS) entry which is preliminary data.</text>
</comment>
<name>A0A398B1A8_9BACI</name>
<evidence type="ECO:0000313" key="2">
    <source>
        <dbReference type="Proteomes" id="UP000265816"/>
    </source>
</evidence>
<gene>
    <name evidence="1" type="ORF">D1970_18265</name>
</gene>
<organism evidence="1 2">
    <name type="scientific">Mesobacillus zeae</name>
    <dbReference type="NCBI Taxonomy" id="1917180"/>
    <lineage>
        <taxon>Bacteria</taxon>
        <taxon>Bacillati</taxon>
        <taxon>Bacillota</taxon>
        <taxon>Bacilli</taxon>
        <taxon>Bacillales</taxon>
        <taxon>Bacillaceae</taxon>
        <taxon>Mesobacillus</taxon>
    </lineage>
</organism>
<accession>A0A398B1A8</accession>
<reference evidence="1 2" key="1">
    <citation type="submission" date="2018-08" db="EMBL/GenBank/DDBJ databases">
        <title>Bacillus jemisoniae sp. nov., Bacillus chryseoplanitiae sp. nov., Bacillus resnikiae sp. nov., and Bacillus frankliniae sp. nov., isolated from Viking spacecraft and associated surfaces.</title>
        <authorList>
            <person name="Seuylemezian A."/>
            <person name="Vaishampayan P."/>
        </authorList>
    </citation>
    <scope>NUCLEOTIDE SEQUENCE [LARGE SCALE GENOMIC DNA]</scope>
    <source>
        <strain evidence="1 2">JJ-247</strain>
    </source>
</reference>
<dbReference type="SUPFAM" id="SSF140500">
    <property type="entry name" value="BAS1536-like"/>
    <property type="match status" value="1"/>
</dbReference>
<dbReference type="AlphaFoldDB" id="A0A398B1A8"/>
<dbReference type="RefSeq" id="WP_119114294.1">
    <property type="nucleotide sequence ID" value="NZ_CBCSEO010000013.1"/>
</dbReference>
<dbReference type="GO" id="GO:0043937">
    <property type="term" value="P:regulation of sporulation"/>
    <property type="evidence" value="ECO:0007669"/>
    <property type="project" value="InterPro"/>
</dbReference>
<keyword evidence="2" id="KW-1185">Reference proteome</keyword>
<evidence type="ECO:0000313" key="1">
    <source>
        <dbReference type="EMBL" id="RID82678.1"/>
    </source>
</evidence>
<dbReference type="OrthoDB" id="9933289at2"/>